<accession>A0A1S9PM57</accession>
<dbReference type="Proteomes" id="UP000189739">
    <property type="component" value="Unassembled WGS sequence"/>
</dbReference>
<dbReference type="EMBL" id="MBTF01000001">
    <property type="protein sequence ID" value="OOQ62042.1"/>
    <property type="molecule type" value="Genomic_DNA"/>
</dbReference>
<sequence length="383" mass="43625">MENADLQVFCLLYREAYSRCFGGPLTQPLTETEGKLFQQQLLDHTGLTVGWRSLKNYSIFILNDNGQENPSVASMDTLARYVLKAPYTNEIQRKDTESHHPYWFLYRERHLAAPVLPEEPKKGKSLVWAFLVALLLLVAGYSSFKWRNYISVHEDFKDVSEQVLLREWQVLNKQEQYWARRNDVPGLLTMFTLNGDNWPDSSSALPKISNLLVRNLPAGCFMAELYMEDFIPMAEWQQAGILLLEDTTLTSKAIRVSLAYNDFFGGYKRPKEILVQGITTSGSNKPEEFVHNTVLTLDSLANKDIIAQNMKRTALRIEKQGSHFRLLYAGGAGANAAYKEIGVKELNIEPRFIALFALKGNIDSTPVVPVKMKKFKLESIECE</sequence>
<evidence type="ECO:0000313" key="1">
    <source>
        <dbReference type="EMBL" id="OOQ62042.1"/>
    </source>
</evidence>
<name>A0A1S9PM57_9SPHI</name>
<dbReference type="STRING" id="1792845.BC343_03040"/>
<comment type="caution">
    <text evidence="1">The sequence shown here is derived from an EMBL/GenBank/DDBJ whole genome shotgun (WGS) entry which is preliminary data.</text>
</comment>
<keyword evidence="2" id="KW-1185">Reference proteome</keyword>
<reference evidence="1 2" key="1">
    <citation type="submission" date="2016-07" db="EMBL/GenBank/DDBJ databases">
        <title>Genomic analysis of zinc-resistant bacterium Mucilaginibacter pedocola TBZ30.</title>
        <authorList>
            <person name="Huang J."/>
            <person name="Tang J."/>
        </authorList>
    </citation>
    <scope>NUCLEOTIDE SEQUENCE [LARGE SCALE GENOMIC DNA]</scope>
    <source>
        <strain evidence="1 2">TBZ30</strain>
    </source>
</reference>
<proteinExistence type="predicted"/>
<protein>
    <submittedName>
        <fullName evidence="1">Uncharacterized protein</fullName>
    </submittedName>
</protein>
<dbReference type="OrthoDB" id="787966at2"/>
<dbReference type="AlphaFoldDB" id="A0A1S9PM57"/>
<gene>
    <name evidence="1" type="ORF">BC343_03040</name>
</gene>
<organism evidence="1 2">
    <name type="scientific">Mucilaginibacter pedocola</name>
    <dbReference type="NCBI Taxonomy" id="1792845"/>
    <lineage>
        <taxon>Bacteria</taxon>
        <taxon>Pseudomonadati</taxon>
        <taxon>Bacteroidota</taxon>
        <taxon>Sphingobacteriia</taxon>
        <taxon>Sphingobacteriales</taxon>
        <taxon>Sphingobacteriaceae</taxon>
        <taxon>Mucilaginibacter</taxon>
    </lineage>
</organism>
<evidence type="ECO:0000313" key="2">
    <source>
        <dbReference type="Proteomes" id="UP000189739"/>
    </source>
</evidence>
<dbReference type="RefSeq" id="WP_078346234.1">
    <property type="nucleotide sequence ID" value="NZ_MBTF01000001.1"/>
</dbReference>
<dbReference type="Gene3D" id="2.60.120.200">
    <property type="match status" value="1"/>
</dbReference>